<accession>G0UV99</accession>
<reference evidence="4" key="1">
    <citation type="journal article" date="2012" name="Proc. Natl. Acad. Sci. U.S.A.">
        <title>Antigenic diversity is generated by distinct evolutionary mechanisms in African trypanosome species.</title>
        <authorList>
            <person name="Jackson A.P."/>
            <person name="Berry A."/>
            <person name="Aslett M."/>
            <person name="Allison H.C."/>
            <person name="Burton P."/>
            <person name="Vavrova-Anderson J."/>
            <person name="Brown R."/>
            <person name="Browne H."/>
            <person name="Corton N."/>
            <person name="Hauser H."/>
            <person name="Gamble J."/>
            <person name="Gilderthorp R."/>
            <person name="Marcello L."/>
            <person name="McQuillan J."/>
            <person name="Otto T.D."/>
            <person name="Quail M.A."/>
            <person name="Sanders M.J."/>
            <person name="van Tonder A."/>
            <person name="Ginger M.L."/>
            <person name="Field M.C."/>
            <person name="Barry J.D."/>
            <person name="Hertz-Fowler C."/>
            <person name="Berriman M."/>
        </authorList>
    </citation>
    <scope>NUCLEOTIDE SEQUENCE</scope>
    <source>
        <strain evidence="4">IL3000</strain>
    </source>
</reference>
<proteinExistence type="predicted"/>
<feature type="compositionally biased region" description="Basic and acidic residues" evidence="2">
    <location>
        <begin position="596"/>
        <end position="607"/>
    </location>
</feature>
<feature type="coiled-coil region" evidence="1">
    <location>
        <begin position="314"/>
        <end position="348"/>
    </location>
</feature>
<gene>
    <name evidence="4" type="ORF">TCIL3000_10_730</name>
</gene>
<protein>
    <recommendedName>
        <fullName evidence="3">Flagellar attachment zone protein 1 conserved domain-containing protein</fullName>
    </recommendedName>
</protein>
<organism evidence="4">
    <name type="scientific">Trypanosoma congolense (strain IL3000)</name>
    <dbReference type="NCBI Taxonomy" id="1068625"/>
    <lineage>
        <taxon>Eukaryota</taxon>
        <taxon>Discoba</taxon>
        <taxon>Euglenozoa</taxon>
        <taxon>Kinetoplastea</taxon>
        <taxon>Metakinetoplastina</taxon>
        <taxon>Trypanosomatida</taxon>
        <taxon>Trypanosomatidae</taxon>
        <taxon>Trypanosoma</taxon>
        <taxon>Nannomonas</taxon>
    </lineage>
</organism>
<dbReference type="AlphaFoldDB" id="G0UV99"/>
<feature type="compositionally biased region" description="Polar residues" evidence="2">
    <location>
        <begin position="980"/>
        <end position="990"/>
    </location>
</feature>
<feature type="region of interest" description="Disordered" evidence="2">
    <location>
        <begin position="1156"/>
        <end position="1204"/>
    </location>
</feature>
<dbReference type="InterPro" id="IPR056614">
    <property type="entry name" value="FAZ1_cons"/>
</dbReference>
<feature type="region of interest" description="Disordered" evidence="2">
    <location>
        <begin position="917"/>
        <end position="991"/>
    </location>
</feature>
<feature type="coiled-coil region" evidence="1">
    <location>
        <begin position="701"/>
        <end position="766"/>
    </location>
</feature>
<feature type="compositionally biased region" description="Basic and acidic residues" evidence="2">
    <location>
        <begin position="1191"/>
        <end position="1204"/>
    </location>
</feature>
<feature type="coiled-coil region" evidence="1">
    <location>
        <begin position="261"/>
        <end position="288"/>
    </location>
</feature>
<feature type="coiled-coil region" evidence="1">
    <location>
        <begin position="87"/>
        <end position="142"/>
    </location>
</feature>
<evidence type="ECO:0000256" key="1">
    <source>
        <dbReference type="SAM" id="Coils"/>
    </source>
</evidence>
<feature type="compositionally biased region" description="Basic and acidic residues" evidence="2">
    <location>
        <begin position="920"/>
        <end position="936"/>
    </location>
</feature>
<dbReference type="Pfam" id="PF23398">
    <property type="entry name" value="FAZ1_cons"/>
    <property type="match status" value="1"/>
</dbReference>
<keyword evidence="1" id="KW-0175">Coiled coil</keyword>
<feature type="region of interest" description="Disordered" evidence="2">
    <location>
        <begin position="595"/>
        <end position="615"/>
    </location>
</feature>
<dbReference type="EMBL" id="HE575323">
    <property type="protein sequence ID" value="CCC93314.1"/>
    <property type="molecule type" value="Genomic_DNA"/>
</dbReference>
<evidence type="ECO:0000259" key="3">
    <source>
        <dbReference type="Pfam" id="PF23398"/>
    </source>
</evidence>
<evidence type="ECO:0000313" key="4">
    <source>
        <dbReference type="EMBL" id="CCC93314.1"/>
    </source>
</evidence>
<name>G0UV99_TRYCI</name>
<sequence>MKDGAASVEGRRVDMRDILDSVQQLLYDKVHRETELTVRTHELETVRAEVEALRKSAIDNEATLKEVLDCAESGNQAHPSEPQVYTNSQLEKMLAEIKDKYNEANKRLDEFQSDYQEVRRRLHEKEKEVLELQRRERDAIADANKGHAHQLYYMQWKEVNNLTTTQYRCHFRGDEWIRLLLEKPESMRAAFLKDVSLELRAPYGFVTVVAMEAGPEHVAVDVEVRHPTSLCKKELIMRLMECSFDEMSLLLEHLEGPKDGFDLLRQQLKEAQQELAKSEEGRRVLNKQLELAQLSLLERQKQIDEESNMVHAALDDTEKTVKATYNELKSSRENNKMLELQLQKYAETVTTQEKFIAELTTLLNQLGDKVEGGSEFTTTLGKMNIRDIMGKMPDLGPAGDHGVGAILWDGDAVGSDDTLKNTQEFRQTVVSTWRCPDSIALKNEPLLPDSRVHSIVRSVLMCEVAAAVQVVPSDVTSLEFIEGSLRAEVCLQLNSRTHSVERILGILREFNPKSTVAFLENWFQARRLMQEHAREVETLVEELIGLSKAFLLNNEQGDGNRLVVEAMYKVSAVVAEIVRLSEKLKDGGILCTVPNQDRRRTQEHASGEDNSNGDLTLERAERSLNEMLEVLNTYQAASKAGPNRQHSCSGEMNTKKLADIQSRRLHREKHINHSTVKNYVITTPGEETTQKAVGGDVWVALAEAYAEYDTLHERYEDTMEQLLAVEDSLREKLLLVKRSSVHEKNIERLTRERDALLIEQQKNRNRESEMWEALATKQQEVDRLKKEIDRKTEWAEEMMHRLVQEEDERSKLEGMLKGPQKRLATVRDSRSGISAESSSTHAFLHVLRAFCKETLDIEVPDTEQSVEDILNLIGCQYSNKIKRSMTETAFAKEEVVTVIQSLNAAIPLLQQALTSGRTRACSDTRVRGRAGAESDYRNTPSARRRVPSFPRPAANGARSAATPQQTRVPQLSGRRLLGQASPTRSVTPLQKKQKQVLQEACTPPQVCHPLTSCATRILQLAQKIAGPVPQLKSPKLAKNNSKVSTTDVREEFVQWSREQIISLMLFVKDYLHDAAVALNSVARTQTTVPSDHEDSVLVCSESLRAANSYVTHAMKSIVETVVSLLSQKELSEIEESLGKGYFHMPYPLRSNPFATQKSRTVQPHDDPTRQPSPPLLGLAPRQTNAAPGNTEKLRSMSRDEASIA</sequence>
<feature type="domain" description="Flagellar attachment zone protein 1 conserved" evidence="3">
    <location>
        <begin position="163"/>
        <end position="252"/>
    </location>
</feature>
<evidence type="ECO:0000256" key="2">
    <source>
        <dbReference type="SAM" id="MobiDB-lite"/>
    </source>
</evidence>
<dbReference type="VEuPathDB" id="TriTrypDB:TcIL3000_10_730"/>